<keyword evidence="2" id="KW-1015">Disulfide bond</keyword>
<dbReference type="AlphaFoldDB" id="A0A913ZK27"/>
<dbReference type="Gene3D" id="2.10.25.10">
    <property type="entry name" value="Laminin"/>
    <property type="match status" value="1"/>
</dbReference>
<evidence type="ECO:0000313" key="7">
    <source>
        <dbReference type="EnsemblMetazoa" id="XP_038052172.1"/>
    </source>
</evidence>
<feature type="domain" description="HYR" evidence="6">
    <location>
        <begin position="436"/>
        <end position="516"/>
    </location>
</feature>
<feature type="domain" description="HYR" evidence="6">
    <location>
        <begin position="184"/>
        <end position="265"/>
    </location>
</feature>
<feature type="domain" description="HYR" evidence="6">
    <location>
        <begin position="608"/>
        <end position="690"/>
    </location>
</feature>
<keyword evidence="4" id="KW-0732">Signal</keyword>
<dbReference type="PROSITE" id="PS00022">
    <property type="entry name" value="EGF_1"/>
    <property type="match status" value="1"/>
</dbReference>
<feature type="disulfide bond" evidence="2">
    <location>
        <begin position="1037"/>
        <end position="1046"/>
    </location>
</feature>
<evidence type="ECO:0000256" key="1">
    <source>
        <dbReference type="ARBA" id="ARBA00022737"/>
    </source>
</evidence>
<keyword evidence="1" id="KW-0677">Repeat</keyword>
<evidence type="ECO:0000256" key="2">
    <source>
        <dbReference type="PROSITE-ProRule" id="PRU00076"/>
    </source>
</evidence>
<comment type="caution">
    <text evidence="2">Lacks conserved residue(s) required for the propagation of feature annotation.</text>
</comment>
<evidence type="ECO:0000259" key="5">
    <source>
        <dbReference type="PROSITE" id="PS50026"/>
    </source>
</evidence>
<evidence type="ECO:0000256" key="4">
    <source>
        <dbReference type="SAM" id="SignalP"/>
    </source>
</evidence>
<reference evidence="7" key="1">
    <citation type="submission" date="2022-11" db="UniProtKB">
        <authorList>
            <consortium name="EnsemblMetazoa"/>
        </authorList>
    </citation>
    <scope>IDENTIFICATION</scope>
</reference>
<organism evidence="7 8">
    <name type="scientific">Patiria miniata</name>
    <name type="common">Bat star</name>
    <name type="synonym">Asterina miniata</name>
    <dbReference type="NCBI Taxonomy" id="46514"/>
    <lineage>
        <taxon>Eukaryota</taxon>
        <taxon>Metazoa</taxon>
        <taxon>Echinodermata</taxon>
        <taxon>Eleutherozoa</taxon>
        <taxon>Asterozoa</taxon>
        <taxon>Asteroidea</taxon>
        <taxon>Valvatacea</taxon>
        <taxon>Valvatida</taxon>
        <taxon>Asterinidae</taxon>
        <taxon>Patiria</taxon>
    </lineage>
</organism>
<dbReference type="RefSeq" id="XP_038052172.1">
    <property type="nucleotide sequence ID" value="XM_038196244.1"/>
</dbReference>
<keyword evidence="8" id="KW-1185">Reference proteome</keyword>
<dbReference type="CDD" id="cd00054">
    <property type="entry name" value="EGF_CA"/>
    <property type="match status" value="1"/>
</dbReference>
<feature type="transmembrane region" description="Helical" evidence="3">
    <location>
        <begin position="1058"/>
        <end position="1085"/>
    </location>
</feature>
<dbReference type="OrthoDB" id="6019752at2759"/>
<dbReference type="PANTHER" id="PTHR24273:SF32">
    <property type="entry name" value="HYALIN"/>
    <property type="match status" value="1"/>
</dbReference>
<dbReference type="GeneID" id="119724925"/>
<keyword evidence="3" id="KW-0812">Transmembrane</keyword>
<feature type="chain" id="PRO_5037548106" description="Hyalin" evidence="4">
    <location>
        <begin position="27"/>
        <end position="1223"/>
    </location>
</feature>
<evidence type="ECO:0000256" key="3">
    <source>
        <dbReference type="SAM" id="Phobius"/>
    </source>
</evidence>
<feature type="domain" description="HYR" evidence="6">
    <location>
        <begin position="693"/>
        <end position="779"/>
    </location>
</feature>
<evidence type="ECO:0000259" key="6">
    <source>
        <dbReference type="PROSITE" id="PS50825"/>
    </source>
</evidence>
<keyword evidence="3" id="KW-0472">Membrane</keyword>
<dbReference type="PANTHER" id="PTHR24273">
    <property type="entry name" value="FI04643P-RELATED"/>
    <property type="match status" value="1"/>
</dbReference>
<dbReference type="InterPro" id="IPR000742">
    <property type="entry name" value="EGF"/>
</dbReference>
<feature type="domain" description="HYR" evidence="6">
    <location>
        <begin position="267"/>
        <end position="350"/>
    </location>
</feature>
<sequence length="1223" mass="133255">MSWGRVPLSWALIALVLCLGFSSVESNGLTLNNCPMEITADRSNLVYWAPPTVSSTSGAYTLVGTHQSGRYYFENTTVTYTAEDDAETQTCTFDIIIQDNGSPVITSCPMDMTATAPAGATSVSASWTAPTVEDSANVNVSPDKSPGSQFDLGRNVVTYTFTFTNNGAAEMSYCSFDIFVEGGGSVSTPSLVCPDPITITLQVGQDSAPVSWDDPRYPADLGSVTTVCARSKNDQFFQGRNEINCVGYFESGVAKMCSFHVQVNANQDDQVPSIIDCPSDFTVFVAPNAMGATITWPEPTIIDDNQQDLQLVSSHTRNIFYNVGSYDVVYTGTDVSNNEVECSFQFTVENDNSAPVFTNCPAPSLTAYVQAGETSGTVSWPQLTVIDNADDNVELNGPTEENLNMTVGETRNVAYVATDNFGNTQNCQFTVTLLVDQVPEYTGCSMDTTYPTNSGVNYTNVTWPEPLVTDDLSNGRLILTKSHEPGMRRTIGVYVVEYTATDERQNVGICSFVITVADQENPVLGTCPPSQTIVLGQSQVSTDVTWTNPTAMDNSCGPQPICGTVTVTSSRNPGLFTQGDHSVTITATDMALRTDTCTFVISVMPYIPDTTQPVWSVCPSSISENTDSGQPTYQYTWVEPTATDDRGVVFRFASHSPGFNFPIGTTTVTYRARDAEGNEGVCTFDVIVADNEAPVWTPNTGCGSTITHYVRTSGSLTLPVPTPAATDNSGVPPTITNTLTTRETFTFTTDIGSYQFQYTATDGSSNPVSNCMVTVTLIADANPWTLRGSVTLTRIRGQAGQFSNAAAPQRLTELMEDMDRLFRGSDVRSHFVGAESISHIFTGGNPRVTFRLYFNRLREGRHTSRQIADAFYKAIGSTLSFATNNFVLSGSLDFHVREFKMTSTIVRMGSTVNPPFVGQYNDDRSSLYIGLENNINQGMDSTYSGFFGYQVSVLIDLRDGSIINDVVLVFDDGSQTTEAAIVNQFNNALDTSGQLPGTGLYFNAILTVENQEICPANECQNGGTCTYNAAYTNMCTCAENYSGTNCETVPTTLNLSPLAIAAIVGGAILLLLLILALFCCCMYFCREPLGPYKDHRYMERPFQIVDDEESVVSSVDVFMMPRERPYRDSMPLALPPPAPVLALEPPPPPEAPILRLDDDYYPMEEEMYGRHNNAFAMDMYRSPDMDTYPSDAPSFSPDGEVYVTGPNQVAIRPSTKRSHYYRY</sequence>
<dbReference type="InterPro" id="IPR003410">
    <property type="entry name" value="HYR_dom"/>
</dbReference>
<dbReference type="PROSITE" id="PS50825">
    <property type="entry name" value="HYR"/>
    <property type="match status" value="8"/>
</dbReference>
<proteinExistence type="predicted"/>
<keyword evidence="3" id="KW-1133">Transmembrane helix</keyword>
<dbReference type="PROSITE" id="PS50026">
    <property type="entry name" value="EGF_3"/>
    <property type="match status" value="1"/>
</dbReference>
<dbReference type="EnsemblMetazoa" id="XM_038196244.1">
    <property type="protein sequence ID" value="XP_038052172.1"/>
    <property type="gene ID" value="LOC119724925"/>
</dbReference>
<name>A0A913ZK27_PATMI</name>
<evidence type="ECO:0008006" key="9">
    <source>
        <dbReference type="Google" id="ProtNLM"/>
    </source>
</evidence>
<evidence type="ECO:0000313" key="8">
    <source>
        <dbReference type="Proteomes" id="UP000887568"/>
    </source>
</evidence>
<accession>A0A913ZK27</accession>
<feature type="domain" description="HYR" evidence="6">
    <location>
        <begin position="517"/>
        <end position="605"/>
    </location>
</feature>
<dbReference type="Proteomes" id="UP000887568">
    <property type="component" value="Unplaced"/>
</dbReference>
<feature type="domain" description="HYR" evidence="6">
    <location>
        <begin position="98"/>
        <end position="182"/>
    </location>
</feature>
<feature type="domain" description="EGF-like" evidence="5">
    <location>
        <begin position="1010"/>
        <end position="1047"/>
    </location>
</feature>
<dbReference type="OMA" id="TITHYVR"/>
<feature type="signal peptide" evidence="4">
    <location>
        <begin position="1"/>
        <end position="26"/>
    </location>
</feature>
<dbReference type="SUPFAM" id="SSF57196">
    <property type="entry name" value="EGF/Laminin"/>
    <property type="match status" value="1"/>
</dbReference>
<dbReference type="Pfam" id="PF02494">
    <property type="entry name" value="HYR"/>
    <property type="match status" value="7"/>
</dbReference>
<feature type="domain" description="HYR" evidence="6">
    <location>
        <begin position="351"/>
        <end position="435"/>
    </location>
</feature>
<protein>
    <recommendedName>
        <fullName evidence="9">Hyalin</fullName>
    </recommendedName>
</protein>
<keyword evidence="2" id="KW-0245">EGF-like domain</keyword>